<dbReference type="PANTHER" id="PTHR33048">
    <property type="entry name" value="PTH11-LIKE INTEGRAL MEMBRANE PROTEIN (AFU_ORTHOLOGUE AFUA_5G11245)"/>
    <property type="match status" value="1"/>
</dbReference>
<dbReference type="Pfam" id="PF20684">
    <property type="entry name" value="Fung_rhodopsin"/>
    <property type="match status" value="1"/>
</dbReference>
<feature type="region of interest" description="Disordered" evidence="6">
    <location>
        <begin position="304"/>
        <end position="337"/>
    </location>
</feature>
<dbReference type="eggNOG" id="ENOG502SP73">
    <property type="taxonomic scope" value="Eukaryota"/>
</dbReference>
<dbReference type="RefSeq" id="XP_007802408.1">
    <property type="nucleotide sequence ID" value="XM_007804217.1"/>
</dbReference>
<dbReference type="HOGENOM" id="CLU_637761_0_0_1"/>
<keyword evidence="4 7" id="KW-0472">Membrane</keyword>
<feature type="transmembrane region" description="Helical" evidence="7">
    <location>
        <begin position="170"/>
        <end position="192"/>
    </location>
</feature>
<dbReference type="InterPro" id="IPR049326">
    <property type="entry name" value="Rhodopsin_dom_fungi"/>
</dbReference>
<keyword evidence="3 7" id="KW-1133">Transmembrane helix</keyword>
<dbReference type="GeneID" id="19241453"/>
<name>U1HS12_ENDPU</name>
<feature type="transmembrane region" description="Helical" evidence="7">
    <location>
        <begin position="87"/>
        <end position="114"/>
    </location>
</feature>
<dbReference type="Proteomes" id="UP000019373">
    <property type="component" value="Unassembled WGS sequence"/>
</dbReference>
<feature type="domain" description="Rhodopsin" evidence="8">
    <location>
        <begin position="32"/>
        <end position="262"/>
    </location>
</feature>
<keyword evidence="10" id="KW-1185">Reference proteome</keyword>
<accession>U1HS12</accession>
<protein>
    <recommendedName>
        <fullName evidence="8">Rhodopsin domain-containing protein</fullName>
    </recommendedName>
</protein>
<reference evidence="10" key="1">
    <citation type="journal article" date="2014" name="BMC Genomics">
        <title>Genome characteristics reveal the impact of lichenization on lichen-forming fungus Endocarpon pusillum Hedwig (Verrucariales, Ascomycota).</title>
        <authorList>
            <person name="Wang Y.-Y."/>
            <person name="Liu B."/>
            <person name="Zhang X.-Y."/>
            <person name="Zhou Q.-M."/>
            <person name="Zhang T."/>
            <person name="Li H."/>
            <person name="Yu Y.-F."/>
            <person name="Zhang X.-L."/>
            <person name="Hao X.-Y."/>
            <person name="Wang M."/>
            <person name="Wang L."/>
            <person name="Wei J.-C."/>
        </authorList>
    </citation>
    <scope>NUCLEOTIDE SEQUENCE [LARGE SCALE GENOMIC DNA]</scope>
    <source>
        <strain evidence="10">Z07020 / HMAS-L-300199</strain>
    </source>
</reference>
<sequence length="358" mass="40442">MITQIAPISHDYVVLISVTCIFTSFSTICVVLRYYSRRLSDGFGSDDWAAIGALIFAFGFLIANVLAATIGMAGYQQHEIDMAHFQAYLRCLLANNIVYNTSITLSKLSVVLMYRRLFAVRSFRIWLWPVYFLLAAYWLCCFFAELFAYTPVQAQWNPLMPSTHIDLFKFGLAMAGYNIAMDVLILTMPQFRVWRLCITKQKKVLLSVVFLLGGFTVRLIYLVRIDYANPTYTLSVAGIWTAVEVNMAIVCACLPTLPHLFRHWYDAKQPSQSMRSTGSLVGRKMVAWMKTSKSDSSAAFSELERGWASESSTSGLRPESGKDDSSPMRRFDRYQLSDLQSVRVHEDAGVDGSTKARS</sequence>
<dbReference type="EMBL" id="KE721157">
    <property type="protein sequence ID" value="ERF71954.1"/>
    <property type="molecule type" value="Genomic_DNA"/>
</dbReference>
<evidence type="ECO:0000256" key="1">
    <source>
        <dbReference type="ARBA" id="ARBA00004141"/>
    </source>
</evidence>
<gene>
    <name evidence="9" type="ORF">EPUS_06513</name>
</gene>
<feature type="compositionally biased region" description="Basic and acidic residues" evidence="6">
    <location>
        <begin position="319"/>
        <end position="335"/>
    </location>
</feature>
<dbReference type="InterPro" id="IPR052337">
    <property type="entry name" value="SAT4-like"/>
</dbReference>
<evidence type="ECO:0000259" key="8">
    <source>
        <dbReference type="Pfam" id="PF20684"/>
    </source>
</evidence>
<feature type="transmembrane region" description="Helical" evidence="7">
    <location>
        <begin position="48"/>
        <end position="75"/>
    </location>
</feature>
<evidence type="ECO:0000313" key="9">
    <source>
        <dbReference type="EMBL" id="ERF71954.1"/>
    </source>
</evidence>
<dbReference type="GO" id="GO:0016020">
    <property type="term" value="C:membrane"/>
    <property type="evidence" value="ECO:0007669"/>
    <property type="project" value="UniProtKB-SubCell"/>
</dbReference>
<evidence type="ECO:0000256" key="3">
    <source>
        <dbReference type="ARBA" id="ARBA00022989"/>
    </source>
</evidence>
<evidence type="ECO:0000256" key="4">
    <source>
        <dbReference type="ARBA" id="ARBA00023136"/>
    </source>
</evidence>
<comment type="similarity">
    <text evidence="5">Belongs to the SAT4 family.</text>
</comment>
<keyword evidence="2 7" id="KW-0812">Transmembrane</keyword>
<comment type="subcellular location">
    <subcellularLocation>
        <location evidence="1">Membrane</location>
        <topology evidence="1">Multi-pass membrane protein</topology>
    </subcellularLocation>
</comment>
<evidence type="ECO:0000256" key="2">
    <source>
        <dbReference type="ARBA" id="ARBA00022692"/>
    </source>
</evidence>
<proteinExistence type="inferred from homology"/>
<dbReference type="PANTHER" id="PTHR33048:SF151">
    <property type="entry name" value="INTEGRAL MEMBRANE PROTEIN"/>
    <property type="match status" value="1"/>
</dbReference>
<feature type="transmembrane region" description="Helical" evidence="7">
    <location>
        <begin position="12"/>
        <end position="36"/>
    </location>
</feature>
<evidence type="ECO:0000256" key="6">
    <source>
        <dbReference type="SAM" id="MobiDB-lite"/>
    </source>
</evidence>
<dbReference type="OMA" id="NPVQAQW"/>
<dbReference type="AlphaFoldDB" id="U1HS12"/>
<dbReference type="OrthoDB" id="5417844at2759"/>
<feature type="transmembrane region" description="Helical" evidence="7">
    <location>
        <begin position="237"/>
        <end position="261"/>
    </location>
</feature>
<evidence type="ECO:0000256" key="7">
    <source>
        <dbReference type="SAM" id="Phobius"/>
    </source>
</evidence>
<organism evidence="9 10">
    <name type="scientific">Endocarpon pusillum (strain Z07020 / HMAS-L-300199)</name>
    <name type="common">Lichen-forming fungus</name>
    <dbReference type="NCBI Taxonomy" id="1263415"/>
    <lineage>
        <taxon>Eukaryota</taxon>
        <taxon>Fungi</taxon>
        <taxon>Dikarya</taxon>
        <taxon>Ascomycota</taxon>
        <taxon>Pezizomycotina</taxon>
        <taxon>Eurotiomycetes</taxon>
        <taxon>Chaetothyriomycetidae</taxon>
        <taxon>Verrucariales</taxon>
        <taxon>Verrucariaceae</taxon>
        <taxon>Endocarpon</taxon>
    </lineage>
</organism>
<feature type="transmembrane region" description="Helical" evidence="7">
    <location>
        <begin position="126"/>
        <end position="150"/>
    </location>
</feature>
<feature type="transmembrane region" description="Helical" evidence="7">
    <location>
        <begin position="204"/>
        <end position="225"/>
    </location>
</feature>
<evidence type="ECO:0000256" key="5">
    <source>
        <dbReference type="ARBA" id="ARBA00038359"/>
    </source>
</evidence>
<evidence type="ECO:0000313" key="10">
    <source>
        <dbReference type="Proteomes" id="UP000019373"/>
    </source>
</evidence>